<name>A0A1X7AL92_9GAMM</name>
<dbReference type="AlphaFoldDB" id="A0A1X7AL92"/>
<dbReference type="GO" id="GO:0000271">
    <property type="term" value="P:polysaccharide biosynthetic process"/>
    <property type="evidence" value="ECO:0007669"/>
    <property type="project" value="InterPro"/>
</dbReference>
<keyword evidence="9" id="KW-1185">Reference proteome</keyword>
<proteinExistence type="inferred from homology"/>
<reference evidence="8 9" key="1">
    <citation type="submission" date="2017-03" db="EMBL/GenBank/DDBJ databases">
        <authorList>
            <person name="Afonso C.L."/>
            <person name="Miller P.J."/>
            <person name="Scott M.A."/>
            <person name="Spackman E."/>
            <person name="Goraichik I."/>
            <person name="Dimitrov K.M."/>
            <person name="Suarez D.L."/>
            <person name="Swayne D.E."/>
        </authorList>
    </citation>
    <scope>NUCLEOTIDE SEQUENCE [LARGE SCALE GENOMIC DNA]</scope>
    <source>
        <strain evidence="8">SB41UT1</strain>
    </source>
</reference>
<accession>A0A1X7AL92</accession>
<evidence type="ECO:0000256" key="2">
    <source>
        <dbReference type="ARBA" id="ARBA00009399"/>
    </source>
</evidence>
<feature type="transmembrane region" description="Helical" evidence="6">
    <location>
        <begin position="21"/>
        <end position="43"/>
    </location>
</feature>
<evidence type="ECO:0000259" key="7">
    <source>
        <dbReference type="Pfam" id="PF04138"/>
    </source>
</evidence>
<feature type="transmembrane region" description="Helical" evidence="6">
    <location>
        <begin position="90"/>
        <end position="114"/>
    </location>
</feature>
<feature type="transmembrane region" description="Helical" evidence="6">
    <location>
        <begin position="120"/>
        <end position="143"/>
    </location>
</feature>
<evidence type="ECO:0000313" key="8">
    <source>
        <dbReference type="EMBL" id="SMA48665.1"/>
    </source>
</evidence>
<dbReference type="Pfam" id="PF04138">
    <property type="entry name" value="GtrA_DPMS_TM"/>
    <property type="match status" value="1"/>
</dbReference>
<evidence type="ECO:0000256" key="4">
    <source>
        <dbReference type="ARBA" id="ARBA00022989"/>
    </source>
</evidence>
<keyword evidence="3 6" id="KW-0812">Transmembrane</keyword>
<dbReference type="RefSeq" id="WP_087110988.1">
    <property type="nucleotide sequence ID" value="NZ_CBCSCN010000006.1"/>
</dbReference>
<dbReference type="EMBL" id="FWPT01000006">
    <property type="protein sequence ID" value="SMA48665.1"/>
    <property type="molecule type" value="Genomic_DNA"/>
</dbReference>
<evidence type="ECO:0000256" key="1">
    <source>
        <dbReference type="ARBA" id="ARBA00004141"/>
    </source>
</evidence>
<dbReference type="OrthoDB" id="9811884at2"/>
<evidence type="ECO:0000256" key="6">
    <source>
        <dbReference type="SAM" id="Phobius"/>
    </source>
</evidence>
<organism evidence="8 9">
    <name type="scientific">Parendozoicomonas haliclonae</name>
    <dbReference type="NCBI Taxonomy" id="1960125"/>
    <lineage>
        <taxon>Bacteria</taxon>
        <taxon>Pseudomonadati</taxon>
        <taxon>Pseudomonadota</taxon>
        <taxon>Gammaproteobacteria</taxon>
        <taxon>Oceanospirillales</taxon>
        <taxon>Endozoicomonadaceae</taxon>
        <taxon>Parendozoicomonas</taxon>
    </lineage>
</organism>
<evidence type="ECO:0000256" key="3">
    <source>
        <dbReference type="ARBA" id="ARBA00022692"/>
    </source>
</evidence>
<comment type="similarity">
    <text evidence="2">Belongs to the GtrA family.</text>
</comment>
<dbReference type="PANTHER" id="PTHR38459:SF1">
    <property type="entry name" value="PROPHAGE BACTOPRENOL-LINKED GLUCOSE TRANSLOCASE HOMOLOG"/>
    <property type="match status" value="1"/>
</dbReference>
<feature type="transmembrane region" description="Helical" evidence="6">
    <location>
        <begin position="49"/>
        <end position="69"/>
    </location>
</feature>
<evidence type="ECO:0000313" key="9">
    <source>
        <dbReference type="Proteomes" id="UP000196573"/>
    </source>
</evidence>
<keyword evidence="5 6" id="KW-0472">Membrane</keyword>
<gene>
    <name evidence="8" type="ORF">EHSB41UT_02836</name>
</gene>
<feature type="domain" description="GtrA/DPMS transmembrane" evidence="7">
    <location>
        <begin position="24"/>
        <end position="143"/>
    </location>
</feature>
<keyword evidence="4 6" id="KW-1133">Transmembrane helix</keyword>
<dbReference type="Proteomes" id="UP000196573">
    <property type="component" value="Unassembled WGS sequence"/>
</dbReference>
<dbReference type="InterPro" id="IPR051401">
    <property type="entry name" value="GtrA_CellWall_Glycosyl"/>
</dbReference>
<comment type="subcellular location">
    <subcellularLocation>
        <location evidence="1">Membrane</location>
        <topology evidence="1">Multi-pass membrane protein</topology>
    </subcellularLocation>
</comment>
<protein>
    <submittedName>
        <fullName evidence="8">GtrA-like protein</fullName>
    </submittedName>
</protein>
<evidence type="ECO:0000256" key="5">
    <source>
        <dbReference type="ARBA" id="ARBA00023136"/>
    </source>
</evidence>
<sequence>MSIRLTPHALQVSQIRPGRDRFLRFCLVGASGFIVDLVLFLSLTHWLDIAPVPARALAFWGAASWNWFCNRLFTFEDRDHHHPLSQWVSYLGVSLLAFCPNWGVFTLLVSFVPIMAAQPVLAMVAGISIGLIFNFILANLVVFKKI</sequence>
<dbReference type="GO" id="GO:0005886">
    <property type="term" value="C:plasma membrane"/>
    <property type="evidence" value="ECO:0007669"/>
    <property type="project" value="TreeGrafter"/>
</dbReference>
<dbReference type="PANTHER" id="PTHR38459">
    <property type="entry name" value="PROPHAGE BACTOPRENOL-LINKED GLUCOSE TRANSLOCASE HOMOLOG"/>
    <property type="match status" value="1"/>
</dbReference>
<dbReference type="InterPro" id="IPR007267">
    <property type="entry name" value="GtrA_DPMS_TM"/>
</dbReference>